<gene>
    <name evidence="1" type="ORF">ACFQ2K_49805</name>
</gene>
<dbReference type="Proteomes" id="UP001596915">
    <property type="component" value="Unassembled WGS sequence"/>
</dbReference>
<reference evidence="2" key="1">
    <citation type="journal article" date="2019" name="Int. J. Syst. Evol. Microbiol.">
        <title>The Global Catalogue of Microorganisms (GCM) 10K type strain sequencing project: providing services to taxonomists for standard genome sequencing and annotation.</title>
        <authorList>
            <consortium name="The Broad Institute Genomics Platform"/>
            <consortium name="The Broad Institute Genome Sequencing Center for Infectious Disease"/>
            <person name="Wu L."/>
            <person name="Ma J."/>
        </authorList>
    </citation>
    <scope>NUCLEOTIDE SEQUENCE [LARGE SCALE GENOMIC DNA]</scope>
    <source>
        <strain evidence="2">JCM 12607</strain>
    </source>
</reference>
<comment type="caution">
    <text evidence="1">The sequence shown here is derived from an EMBL/GenBank/DDBJ whole genome shotgun (WGS) entry which is preliminary data.</text>
</comment>
<organism evidence="1 2">
    <name type="scientific">Streptomyces sanglieri</name>
    <dbReference type="NCBI Taxonomy" id="193460"/>
    <lineage>
        <taxon>Bacteria</taxon>
        <taxon>Bacillati</taxon>
        <taxon>Actinomycetota</taxon>
        <taxon>Actinomycetes</taxon>
        <taxon>Kitasatosporales</taxon>
        <taxon>Streptomycetaceae</taxon>
        <taxon>Streptomyces</taxon>
    </lineage>
</organism>
<sequence>MGVRADGGQLSGIAWRSLSVSSFVPRSTALLCVQATIAGCTSSYGTPAGVVPPSFLATWVR</sequence>
<accession>A0ABW2X938</accession>
<proteinExistence type="predicted"/>
<dbReference type="EMBL" id="JBHTGL010000008">
    <property type="protein sequence ID" value="MFD0629518.1"/>
    <property type="molecule type" value="Genomic_DNA"/>
</dbReference>
<evidence type="ECO:0000313" key="1">
    <source>
        <dbReference type="EMBL" id="MFD0629518.1"/>
    </source>
</evidence>
<keyword evidence="2" id="KW-1185">Reference proteome</keyword>
<evidence type="ECO:0000313" key="2">
    <source>
        <dbReference type="Proteomes" id="UP001596915"/>
    </source>
</evidence>
<protein>
    <recommendedName>
        <fullName evidence="3">Lipoprotein</fullName>
    </recommendedName>
</protein>
<evidence type="ECO:0008006" key="3">
    <source>
        <dbReference type="Google" id="ProtNLM"/>
    </source>
</evidence>
<name>A0ABW2X938_9ACTN</name>